<organism evidence="2 3">
    <name type="scientific">Trematosphaeria pertusa</name>
    <dbReference type="NCBI Taxonomy" id="390896"/>
    <lineage>
        <taxon>Eukaryota</taxon>
        <taxon>Fungi</taxon>
        <taxon>Dikarya</taxon>
        <taxon>Ascomycota</taxon>
        <taxon>Pezizomycotina</taxon>
        <taxon>Dothideomycetes</taxon>
        <taxon>Pleosporomycetidae</taxon>
        <taxon>Pleosporales</taxon>
        <taxon>Massarineae</taxon>
        <taxon>Trematosphaeriaceae</taxon>
        <taxon>Trematosphaeria</taxon>
    </lineage>
</organism>
<feature type="compositionally biased region" description="Acidic residues" evidence="1">
    <location>
        <begin position="188"/>
        <end position="202"/>
    </location>
</feature>
<dbReference type="AlphaFoldDB" id="A0A6A6I715"/>
<proteinExistence type="predicted"/>
<feature type="region of interest" description="Disordered" evidence="1">
    <location>
        <begin position="188"/>
        <end position="230"/>
    </location>
</feature>
<accession>A0A6A6I715</accession>
<dbReference type="OrthoDB" id="3677106at2759"/>
<protein>
    <submittedName>
        <fullName evidence="2">Uncharacterized protein</fullName>
    </submittedName>
</protein>
<reference evidence="2" key="1">
    <citation type="journal article" date="2020" name="Stud. Mycol.">
        <title>101 Dothideomycetes genomes: a test case for predicting lifestyles and emergence of pathogens.</title>
        <authorList>
            <person name="Haridas S."/>
            <person name="Albert R."/>
            <person name="Binder M."/>
            <person name="Bloem J."/>
            <person name="Labutti K."/>
            <person name="Salamov A."/>
            <person name="Andreopoulos B."/>
            <person name="Baker S."/>
            <person name="Barry K."/>
            <person name="Bills G."/>
            <person name="Bluhm B."/>
            <person name="Cannon C."/>
            <person name="Castanera R."/>
            <person name="Culley D."/>
            <person name="Daum C."/>
            <person name="Ezra D."/>
            <person name="Gonzalez J."/>
            <person name="Henrissat B."/>
            <person name="Kuo A."/>
            <person name="Liang C."/>
            <person name="Lipzen A."/>
            <person name="Lutzoni F."/>
            <person name="Magnuson J."/>
            <person name="Mondo S."/>
            <person name="Nolan M."/>
            <person name="Ohm R."/>
            <person name="Pangilinan J."/>
            <person name="Park H.-J."/>
            <person name="Ramirez L."/>
            <person name="Alfaro M."/>
            <person name="Sun H."/>
            <person name="Tritt A."/>
            <person name="Yoshinaga Y."/>
            <person name="Zwiers L.-H."/>
            <person name="Turgeon B."/>
            <person name="Goodwin S."/>
            <person name="Spatafora J."/>
            <person name="Crous P."/>
            <person name="Grigoriev I."/>
        </authorList>
    </citation>
    <scope>NUCLEOTIDE SEQUENCE</scope>
    <source>
        <strain evidence="2">CBS 122368</strain>
    </source>
</reference>
<dbReference type="Proteomes" id="UP000800094">
    <property type="component" value="Unassembled WGS sequence"/>
</dbReference>
<name>A0A6A6I715_9PLEO</name>
<evidence type="ECO:0000313" key="2">
    <source>
        <dbReference type="EMBL" id="KAF2246344.1"/>
    </source>
</evidence>
<feature type="compositionally biased region" description="Basic and acidic residues" evidence="1">
    <location>
        <begin position="203"/>
        <end position="212"/>
    </location>
</feature>
<keyword evidence="3" id="KW-1185">Reference proteome</keyword>
<dbReference type="GeneID" id="54587034"/>
<gene>
    <name evidence="2" type="ORF">BU26DRAFT_567832</name>
</gene>
<sequence>MSNTPEPSRASPRIPLDLECLYTGLIDCNLASTLRLIPSFEALTFHARPGNSPTPVKLLIGRYGDSDVYACPDGSVHRVVVRDSALRKKGTVLGVDRPMGDSCALVPPFSWGRALKEGLVSPMGAEVTALVQLYCGLWAVENGKADLDLPVPRYGDLVRAFETLQKAIETDKMLQPSMRSVQVVEDEEEAGAGAEAEAEAEEIEGKAEREEYGECFQKSSRMRSQGGWLA</sequence>
<dbReference type="EMBL" id="ML987199">
    <property type="protein sequence ID" value="KAF2246344.1"/>
    <property type="molecule type" value="Genomic_DNA"/>
</dbReference>
<evidence type="ECO:0000256" key="1">
    <source>
        <dbReference type="SAM" id="MobiDB-lite"/>
    </source>
</evidence>
<dbReference type="RefSeq" id="XP_033681348.1">
    <property type="nucleotide sequence ID" value="XM_033833704.1"/>
</dbReference>
<evidence type="ECO:0000313" key="3">
    <source>
        <dbReference type="Proteomes" id="UP000800094"/>
    </source>
</evidence>